<protein>
    <submittedName>
        <fullName evidence="1">Uncharacterized protein</fullName>
    </submittedName>
</protein>
<evidence type="ECO:0000313" key="2">
    <source>
        <dbReference type="Proteomes" id="UP000017048"/>
    </source>
</evidence>
<proteinExistence type="predicted"/>
<evidence type="ECO:0000313" key="1">
    <source>
        <dbReference type="EMBL" id="GAD82904.1"/>
    </source>
</evidence>
<sequence length="73" mass="7829">MEFQRCPGDGRVADVFDECVSPAGVSGTVFDEVLVQQGAEYLDVARREAPEAVDDELSVVHGPTVADAVPPRR</sequence>
<keyword evidence="2" id="KW-1185">Reference proteome</keyword>
<dbReference type="Proteomes" id="UP000017048">
    <property type="component" value="Unassembled WGS sequence"/>
</dbReference>
<dbReference type="EMBL" id="BAFO02000013">
    <property type="protein sequence ID" value="GAD82904.1"/>
    <property type="molecule type" value="Genomic_DNA"/>
</dbReference>
<comment type="caution">
    <text evidence="1">The sequence shown here is derived from an EMBL/GenBank/DDBJ whole genome shotgun (WGS) entry which is preliminary data.</text>
</comment>
<gene>
    <name evidence="1" type="ORF">NCAST_13_01790</name>
</gene>
<accession>U5ECJ7</accession>
<organism evidence="1 2">
    <name type="scientific">Nocardia asteroides NBRC 15531</name>
    <dbReference type="NCBI Taxonomy" id="1110697"/>
    <lineage>
        <taxon>Bacteria</taxon>
        <taxon>Bacillati</taxon>
        <taxon>Actinomycetota</taxon>
        <taxon>Actinomycetes</taxon>
        <taxon>Mycobacteriales</taxon>
        <taxon>Nocardiaceae</taxon>
        <taxon>Nocardia</taxon>
    </lineage>
</organism>
<name>U5ECJ7_NOCAS</name>
<dbReference type="AlphaFoldDB" id="U5ECJ7"/>
<reference evidence="1 2" key="1">
    <citation type="journal article" date="2014" name="BMC Genomics">
        <title>Genome based analysis of type-I polyketide synthase and nonribosomal peptide synthetase gene clusters in seven strains of five representative Nocardia species.</title>
        <authorList>
            <person name="Komaki H."/>
            <person name="Ichikawa N."/>
            <person name="Hosoyama A."/>
            <person name="Takahashi-Nakaguchi A."/>
            <person name="Matsuzawa T."/>
            <person name="Suzuki K."/>
            <person name="Fujita N."/>
            <person name="Gonoi T."/>
        </authorList>
    </citation>
    <scope>NUCLEOTIDE SEQUENCE [LARGE SCALE GENOMIC DNA]</scope>
    <source>
        <strain evidence="1 2">NBRC 15531</strain>
    </source>
</reference>